<keyword evidence="1" id="KW-0175">Coiled coil</keyword>
<dbReference type="RefSeq" id="WP_307255518.1">
    <property type="nucleotide sequence ID" value="NZ_JAUSTO010000027.1"/>
</dbReference>
<sequence length="371" mass="42548">MNKHNLNLIFEQYASRFAELNDVDGNDEGYKWRAESCFVEHWDIDAEDFVSMFKAATKEMSNLIDNATVQPIGGILLLLKHQNEVEFVRECFRKLYQEDGGNLEARQDRIYAFMEKMNAKIDQYVSGSWKYPQKMNNVIYYLSLRYPSDNYIFKATEATEWANCIEYGDDFGSGETFSLAKYYKMCDELRDAVSENEEIMELHSRRLEKEARGFDDDLHILVYDIIYCAHTYLFYTDGIIQTTSAKERIKRAKIHEEIEQLETELAAATERSQSYKDLVAHLIDMTGMEVEHKAFGKGVVVSQANSIQVISFPSGEKKFQCPTAYTGGFLKADETIMTVLNSDAANRAEADKADKAMKSLSDKIATLKKSL</sequence>
<protein>
    <recommendedName>
        <fullName evidence="4">Coil containing protein</fullName>
    </recommendedName>
</protein>
<evidence type="ECO:0000313" key="3">
    <source>
        <dbReference type="Proteomes" id="UP001241537"/>
    </source>
</evidence>
<evidence type="ECO:0000313" key="2">
    <source>
        <dbReference type="EMBL" id="MDQ0153638.1"/>
    </source>
</evidence>
<comment type="caution">
    <text evidence="2">The sequence shown here is derived from an EMBL/GenBank/DDBJ whole genome shotgun (WGS) entry which is preliminary data.</text>
</comment>
<dbReference type="EMBL" id="JAUSTO010000027">
    <property type="protein sequence ID" value="MDQ0153638.1"/>
    <property type="molecule type" value="Genomic_DNA"/>
</dbReference>
<dbReference type="AlphaFoldDB" id="A0AAE4AL41"/>
<evidence type="ECO:0008006" key="4">
    <source>
        <dbReference type="Google" id="ProtNLM"/>
    </source>
</evidence>
<keyword evidence="3" id="KW-1185">Reference proteome</keyword>
<reference evidence="2" key="1">
    <citation type="submission" date="2023-07" db="EMBL/GenBank/DDBJ databases">
        <title>Genomic Encyclopedia of Type Strains, Phase IV (KMG-IV): sequencing the most valuable type-strain genomes for metagenomic binning, comparative biology and taxonomic classification.</title>
        <authorList>
            <person name="Goeker M."/>
        </authorList>
    </citation>
    <scope>NUCLEOTIDE SEQUENCE</scope>
    <source>
        <strain evidence="2">DSM 19659</strain>
    </source>
</reference>
<dbReference type="Proteomes" id="UP001241537">
    <property type="component" value="Unassembled WGS sequence"/>
</dbReference>
<evidence type="ECO:0000256" key="1">
    <source>
        <dbReference type="SAM" id="Coils"/>
    </source>
</evidence>
<gene>
    <name evidence="2" type="ORF">J2S20_002360</name>
</gene>
<accession>A0AAE4AL41</accession>
<organism evidence="2 3">
    <name type="scientific">Moryella indoligenes</name>
    <dbReference type="NCBI Taxonomy" id="371674"/>
    <lineage>
        <taxon>Bacteria</taxon>
        <taxon>Bacillati</taxon>
        <taxon>Bacillota</taxon>
        <taxon>Clostridia</taxon>
        <taxon>Lachnospirales</taxon>
        <taxon>Lachnospiraceae</taxon>
        <taxon>Moryella</taxon>
    </lineage>
</organism>
<feature type="coiled-coil region" evidence="1">
    <location>
        <begin position="244"/>
        <end position="278"/>
    </location>
</feature>
<proteinExistence type="predicted"/>
<name>A0AAE4AL41_9FIRM</name>